<proteinExistence type="inferred from homology"/>
<dbReference type="EC" id="3.1.1.61" evidence="2"/>
<dbReference type="CDD" id="cd17541">
    <property type="entry name" value="REC_CheB-like"/>
    <property type="match status" value="1"/>
</dbReference>
<evidence type="ECO:0000256" key="3">
    <source>
        <dbReference type="ARBA" id="ARBA00048267"/>
    </source>
</evidence>
<feature type="domain" description="CheB-type methylesterase" evidence="5">
    <location>
        <begin position="162"/>
        <end position="353"/>
    </location>
</feature>
<dbReference type="Gene3D" id="3.40.50.180">
    <property type="entry name" value="Methylesterase CheB, C-terminal domain"/>
    <property type="match status" value="1"/>
</dbReference>
<dbReference type="AlphaFoldDB" id="A0A0F9VE04"/>
<dbReference type="HAMAP" id="MF_00099">
    <property type="entry name" value="CheB_chemtxs"/>
    <property type="match status" value="1"/>
</dbReference>
<dbReference type="SUPFAM" id="SSF52172">
    <property type="entry name" value="CheY-like"/>
    <property type="match status" value="1"/>
</dbReference>
<comment type="caution">
    <text evidence="6">The sequence shown here is derived from an EMBL/GenBank/DDBJ whole genome shotgun (WGS) entry which is preliminary data.</text>
</comment>
<dbReference type="GO" id="GO:0005737">
    <property type="term" value="C:cytoplasm"/>
    <property type="evidence" value="ECO:0007669"/>
    <property type="project" value="InterPro"/>
</dbReference>
<feature type="domain" description="Response regulatory" evidence="4">
    <location>
        <begin position="5"/>
        <end position="122"/>
    </location>
</feature>
<dbReference type="Pfam" id="PF00072">
    <property type="entry name" value="Response_reg"/>
    <property type="match status" value="1"/>
</dbReference>
<dbReference type="GO" id="GO:0006935">
    <property type="term" value="P:chemotaxis"/>
    <property type="evidence" value="ECO:0007669"/>
    <property type="project" value="InterPro"/>
</dbReference>
<dbReference type="GO" id="GO:0008984">
    <property type="term" value="F:protein-glutamate methylesterase activity"/>
    <property type="evidence" value="ECO:0007669"/>
    <property type="project" value="UniProtKB-EC"/>
</dbReference>
<evidence type="ECO:0000313" key="6">
    <source>
        <dbReference type="EMBL" id="KKN64038.1"/>
    </source>
</evidence>
<dbReference type="NCBIfam" id="NF001965">
    <property type="entry name" value="PRK00742.1"/>
    <property type="match status" value="1"/>
</dbReference>
<evidence type="ECO:0000256" key="1">
    <source>
        <dbReference type="ARBA" id="ARBA00022801"/>
    </source>
</evidence>
<dbReference type="CDD" id="cd16432">
    <property type="entry name" value="CheB_Rec"/>
    <property type="match status" value="1"/>
</dbReference>
<keyword evidence="1" id="KW-0378">Hydrolase</keyword>
<dbReference type="PANTHER" id="PTHR42872">
    <property type="entry name" value="PROTEIN-GLUTAMATE METHYLESTERASE/PROTEIN-GLUTAMINE GLUTAMINASE"/>
    <property type="match status" value="1"/>
</dbReference>
<gene>
    <name evidence="6" type="ORF">LCGC14_0495630</name>
</gene>
<dbReference type="InterPro" id="IPR008248">
    <property type="entry name" value="CheB-like"/>
</dbReference>
<dbReference type="InterPro" id="IPR011006">
    <property type="entry name" value="CheY-like_superfamily"/>
</dbReference>
<dbReference type="InterPro" id="IPR035909">
    <property type="entry name" value="CheB_C"/>
</dbReference>
<dbReference type="EMBL" id="LAZR01000569">
    <property type="protein sequence ID" value="KKN64038.1"/>
    <property type="molecule type" value="Genomic_DNA"/>
</dbReference>
<reference evidence="6" key="1">
    <citation type="journal article" date="2015" name="Nature">
        <title>Complex archaea that bridge the gap between prokaryotes and eukaryotes.</title>
        <authorList>
            <person name="Spang A."/>
            <person name="Saw J.H."/>
            <person name="Jorgensen S.L."/>
            <person name="Zaremba-Niedzwiedzka K."/>
            <person name="Martijn J."/>
            <person name="Lind A.E."/>
            <person name="van Eijk R."/>
            <person name="Schleper C."/>
            <person name="Guy L."/>
            <person name="Ettema T.J."/>
        </authorList>
    </citation>
    <scope>NUCLEOTIDE SEQUENCE</scope>
</reference>
<dbReference type="GO" id="GO:0000156">
    <property type="term" value="F:phosphorelay response regulator activity"/>
    <property type="evidence" value="ECO:0007669"/>
    <property type="project" value="InterPro"/>
</dbReference>
<dbReference type="PIRSF" id="PIRSF000876">
    <property type="entry name" value="RR_chemtxs_CheB"/>
    <property type="match status" value="1"/>
</dbReference>
<dbReference type="InterPro" id="IPR001789">
    <property type="entry name" value="Sig_transdc_resp-reg_receiver"/>
</dbReference>
<comment type="catalytic activity">
    <reaction evidence="3">
        <text>[protein]-L-glutamate 5-O-methyl ester + H2O = L-glutamyl-[protein] + methanol + H(+)</text>
        <dbReference type="Rhea" id="RHEA:23236"/>
        <dbReference type="Rhea" id="RHEA-COMP:10208"/>
        <dbReference type="Rhea" id="RHEA-COMP:10311"/>
        <dbReference type="ChEBI" id="CHEBI:15377"/>
        <dbReference type="ChEBI" id="CHEBI:15378"/>
        <dbReference type="ChEBI" id="CHEBI:17790"/>
        <dbReference type="ChEBI" id="CHEBI:29973"/>
        <dbReference type="ChEBI" id="CHEBI:82795"/>
        <dbReference type="EC" id="3.1.1.61"/>
    </reaction>
</comment>
<dbReference type="PROSITE" id="PS50122">
    <property type="entry name" value="CHEB"/>
    <property type="match status" value="1"/>
</dbReference>
<evidence type="ECO:0000259" key="5">
    <source>
        <dbReference type="PROSITE" id="PS50122"/>
    </source>
</evidence>
<dbReference type="InterPro" id="IPR000673">
    <property type="entry name" value="Sig_transdc_resp-reg_Me-estase"/>
</dbReference>
<protein>
    <recommendedName>
        <fullName evidence="2">protein-glutamate methylesterase</fullName>
        <ecNumber evidence="2">3.1.1.61</ecNumber>
    </recommendedName>
</protein>
<organism evidence="6">
    <name type="scientific">marine sediment metagenome</name>
    <dbReference type="NCBI Taxonomy" id="412755"/>
    <lineage>
        <taxon>unclassified sequences</taxon>
        <taxon>metagenomes</taxon>
        <taxon>ecological metagenomes</taxon>
    </lineage>
</organism>
<evidence type="ECO:0000256" key="2">
    <source>
        <dbReference type="ARBA" id="ARBA00039140"/>
    </source>
</evidence>
<dbReference type="Gene3D" id="3.40.50.2300">
    <property type="match status" value="1"/>
</dbReference>
<accession>A0A0F9VE04</accession>
<dbReference type="Pfam" id="PF01339">
    <property type="entry name" value="CheB_methylest"/>
    <property type="match status" value="1"/>
</dbReference>
<sequence length="353" mass="38147">MPAVRVLIVDDSGFFRRRLSEIIANDARLEVIGMASNGQEAIDQVNLLKPDVVSMDIEMPVMDGISAVRKIMAQRPTPILMLSTWTTEGAKATLEALDAGAVDYLPKRFQEMSDHANNSHHQLCQRLYDLAANSNTKSLLVGKTPTISHTAHTSYSTSPNHPSSAAIRLVAIGTSTGGPVALQVVLSQLPASFPHPILLIQHMPAAFTPSFAQRLDTQCKITVKQAVDGEKLMPGTAYLAPGGMQMSVKGQKRNATLEIRNGQENQTYKPSIDLTLESLIPVCPAETLVIILTGMGADGREACKKLRPLGTQIWAQDQQTSTIYGMPMAIAKAGLADRILSLNDIGHHLAELK</sequence>
<evidence type="ECO:0000259" key="4">
    <source>
        <dbReference type="PROSITE" id="PS50110"/>
    </source>
</evidence>
<dbReference type="PANTHER" id="PTHR42872:SF3">
    <property type="entry name" value="PROTEIN-GLUTAMATE METHYLESTERASE_PROTEIN-GLUTAMINE GLUTAMINASE 1"/>
    <property type="match status" value="1"/>
</dbReference>
<name>A0A0F9VE04_9ZZZZ</name>
<dbReference type="PROSITE" id="PS50110">
    <property type="entry name" value="RESPONSE_REGULATORY"/>
    <property type="match status" value="1"/>
</dbReference>
<dbReference type="SUPFAM" id="SSF52738">
    <property type="entry name" value="Methylesterase CheB, C-terminal domain"/>
    <property type="match status" value="1"/>
</dbReference>
<dbReference type="SMART" id="SM00448">
    <property type="entry name" value="REC"/>
    <property type="match status" value="1"/>
</dbReference>